<dbReference type="Pfam" id="PF00106">
    <property type="entry name" value="adh_short"/>
    <property type="match status" value="2"/>
</dbReference>
<evidence type="ECO:0000256" key="1">
    <source>
        <dbReference type="ARBA" id="ARBA00023002"/>
    </source>
</evidence>
<dbReference type="PROSITE" id="PS00061">
    <property type="entry name" value="ADH_SHORT"/>
    <property type="match status" value="2"/>
</dbReference>
<dbReference type="EMBL" id="CAJPEV010000787">
    <property type="protein sequence ID" value="CAG0888549.1"/>
    <property type="molecule type" value="Genomic_DNA"/>
</dbReference>
<dbReference type="InterPro" id="IPR036291">
    <property type="entry name" value="NAD(P)-bd_dom_sf"/>
</dbReference>
<keyword evidence="2" id="KW-0472">Membrane</keyword>
<dbReference type="SUPFAM" id="SSF51735">
    <property type="entry name" value="NAD(P)-binding Rossmann-fold domains"/>
    <property type="match status" value="2"/>
</dbReference>
<evidence type="ECO:0008006" key="5">
    <source>
        <dbReference type="Google" id="ProtNLM"/>
    </source>
</evidence>
<keyword evidence="2" id="KW-1133">Transmembrane helix</keyword>
<name>A0A7R9A3S2_9CRUS</name>
<dbReference type="OrthoDB" id="47007at2759"/>
<evidence type="ECO:0000256" key="2">
    <source>
        <dbReference type="SAM" id="Phobius"/>
    </source>
</evidence>
<keyword evidence="1" id="KW-0560">Oxidoreductase</keyword>
<organism evidence="3">
    <name type="scientific">Darwinula stevensoni</name>
    <dbReference type="NCBI Taxonomy" id="69355"/>
    <lineage>
        <taxon>Eukaryota</taxon>
        <taxon>Metazoa</taxon>
        <taxon>Ecdysozoa</taxon>
        <taxon>Arthropoda</taxon>
        <taxon>Crustacea</taxon>
        <taxon>Oligostraca</taxon>
        <taxon>Ostracoda</taxon>
        <taxon>Podocopa</taxon>
        <taxon>Podocopida</taxon>
        <taxon>Darwinulocopina</taxon>
        <taxon>Darwinuloidea</taxon>
        <taxon>Darwinulidae</taxon>
        <taxon>Darwinula</taxon>
    </lineage>
</organism>
<dbReference type="AlphaFoldDB" id="A0A7R9A3S2"/>
<dbReference type="Proteomes" id="UP000677054">
    <property type="component" value="Unassembled WGS sequence"/>
</dbReference>
<evidence type="ECO:0000313" key="4">
    <source>
        <dbReference type="Proteomes" id="UP000677054"/>
    </source>
</evidence>
<dbReference type="Gene3D" id="3.40.50.720">
    <property type="entry name" value="NAD(P)-binding Rossmann-like Domain"/>
    <property type="match status" value="2"/>
</dbReference>
<dbReference type="PRINTS" id="PR00080">
    <property type="entry name" value="SDRFAMILY"/>
</dbReference>
<dbReference type="CDD" id="cd05332">
    <property type="entry name" value="11beta-HSD1_like_SDR_c"/>
    <property type="match status" value="1"/>
</dbReference>
<dbReference type="PANTHER" id="PTHR44269">
    <property type="entry name" value="DEHYDROGENASE/REDUCTASE SDR FAMILY MEMBER 7-RELATED"/>
    <property type="match status" value="1"/>
</dbReference>
<dbReference type="PANTHER" id="PTHR44269:SF1">
    <property type="entry name" value="DEHYDROGENASE_REDUCTASE SDR FAMILY MEMBER 7"/>
    <property type="match status" value="1"/>
</dbReference>
<dbReference type="PRINTS" id="PR00081">
    <property type="entry name" value="GDHRDH"/>
</dbReference>
<accession>A0A7R9A3S2</accession>
<reference evidence="3" key="1">
    <citation type="submission" date="2020-11" db="EMBL/GenBank/DDBJ databases">
        <authorList>
            <person name="Tran Van P."/>
        </authorList>
    </citation>
    <scope>NUCLEOTIDE SEQUENCE</scope>
</reference>
<dbReference type="GO" id="GO:0016491">
    <property type="term" value="F:oxidoreductase activity"/>
    <property type="evidence" value="ECO:0007669"/>
    <property type="project" value="UniProtKB-KW"/>
</dbReference>
<keyword evidence="2" id="KW-0812">Transmembrane</keyword>
<dbReference type="InterPro" id="IPR053011">
    <property type="entry name" value="SDR_family_member_7"/>
</dbReference>
<proteinExistence type="predicted"/>
<dbReference type="EMBL" id="LR900304">
    <property type="protein sequence ID" value="CAD7245139.1"/>
    <property type="molecule type" value="Genomic_DNA"/>
</dbReference>
<feature type="non-terminal residue" evidence="3">
    <location>
        <position position="1"/>
    </location>
</feature>
<gene>
    <name evidence="3" type="ORF">DSTB1V02_LOCUS5015</name>
</gene>
<dbReference type="InterPro" id="IPR020904">
    <property type="entry name" value="Sc_DH/Rdtase_CS"/>
</dbReference>
<sequence>MPGFPLGFIGASLFTIGVFIIAWILAKSLKCNPSLMFQVFFGVHPGSLQNKVVWITGAGSGIGKQLALDLTKYGAKLVIHSLPGEDLDSLKEQCILLGFLIPHKPIGGSQGKISSEDIYLIHGDITSGNLHQQWVTDALKHFGQASTVIAGSFEETSVEDDRKMFEVNVFGGVQLTRALIPHFKERRKGHVVVTSSMLGRMFSPSQAVYSACKHALFGYYQALGIEGGMYGLDVTIICPGPVKTPLIFKPFSNVNKSFIDSQMLVMIPIDLHGLLAGQVIWITGASSGIGEALAIRLASLKARLILSARRLEELQRVKSLCLETSLGMLSEDSILLLPMDVTETEKHSMHLETIIKHFGKLDILVNNAGRSQRAEFQRVQVDVDRALFELNVFGPVALARTVLPHFVERGSGQVVITSSVMGKFAAPYSCSYAASKHALHGYFETLRAEQALSGVHVTLLCPGPVLTNAAQESFTDTPGQKVGKPWGQGGRMTSERCADLIMVAIVNHIDEAWISQQPVLTICYLAQYFPSFMRKAMSILGPRMANKLRDQE</sequence>
<keyword evidence="4" id="KW-1185">Reference proteome</keyword>
<dbReference type="FunFam" id="3.40.50.720:FF:000084">
    <property type="entry name" value="Short-chain dehydrogenase reductase"/>
    <property type="match status" value="1"/>
</dbReference>
<feature type="transmembrane region" description="Helical" evidence="2">
    <location>
        <begin position="6"/>
        <end position="26"/>
    </location>
</feature>
<dbReference type="InterPro" id="IPR002347">
    <property type="entry name" value="SDR_fam"/>
</dbReference>
<protein>
    <recommendedName>
        <fullName evidence="5">Dehydrogenase/reductase SDR family member 7</fullName>
    </recommendedName>
</protein>
<evidence type="ECO:0000313" key="3">
    <source>
        <dbReference type="EMBL" id="CAD7245139.1"/>
    </source>
</evidence>